<evidence type="ECO:0000256" key="1">
    <source>
        <dbReference type="ARBA" id="ARBA00009009"/>
    </source>
</evidence>
<comment type="caution">
    <text evidence="5">The sequence shown here is derived from an EMBL/GenBank/DDBJ whole genome shotgun (WGS) entry which is preliminary data.</text>
</comment>
<keyword evidence="2" id="KW-0378">Hydrolase</keyword>
<dbReference type="InterPro" id="IPR012338">
    <property type="entry name" value="Beta-lactam/transpept-like"/>
</dbReference>
<feature type="domain" description="Beta-lactamase-related" evidence="4">
    <location>
        <begin position="4"/>
        <end position="100"/>
    </location>
</feature>
<keyword evidence="3" id="KW-0472">Membrane</keyword>
<organism evidence="5 6">
    <name type="scientific">Phlyctema vagabunda</name>
    <dbReference type="NCBI Taxonomy" id="108571"/>
    <lineage>
        <taxon>Eukaryota</taxon>
        <taxon>Fungi</taxon>
        <taxon>Dikarya</taxon>
        <taxon>Ascomycota</taxon>
        <taxon>Pezizomycotina</taxon>
        <taxon>Leotiomycetes</taxon>
        <taxon>Helotiales</taxon>
        <taxon>Dermateaceae</taxon>
        <taxon>Phlyctema</taxon>
    </lineage>
</organism>
<dbReference type="InterPro" id="IPR050789">
    <property type="entry name" value="Diverse_Enzym_Activities"/>
</dbReference>
<evidence type="ECO:0000256" key="3">
    <source>
        <dbReference type="SAM" id="Phobius"/>
    </source>
</evidence>
<dbReference type="PANTHER" id="PTHR43283:SF17">
    <property type="entry name" value="(LOVD), PUTATIVE (AFU_ORTHOLOGUE AFUA_5G00920)-RELATED"/>
    <property type="match status" value="1"/>
</dbReference>
<evidence type="ECO:0000256" key="2">
    <source>
        <dbReference type="ARBA" id="ARBA00022801"/>
    </source>
</evidence>
<reference evidence="5 6" key="1">
    <citation type="submission" date="2024-06" db="EMBL/GenBank/DDBJ databases">
        <title>Complete genome of Phlyctema vagabunda strain 19-DSS-EL-015.</title>
        <authorList>
            <person name="Fiorenzani C."/>
        </authorList>
    </citation>
    <scope>NUCLEOTIDE SEQUENCE [LARGE SCALE GENOMIC DNA]</scope>
    <source>
        <strain evidence="5 6">19-DSS-EL-015</strain>
    </source>
</reference>
<dbReference type="SUPFAM" id="SSF56601">
    <property type="entry name" value="beta-lactamase/transpeptidase-like"/>
    <property type="match status" value="1"/>
</dbReference>
<feature type="transmembrane region" description="Helical" evidence="3">
    <location>
        <begin position="141"/>
        <end position="160"/>
    </location>
</feature>
<dbReference type="Gene3D" id="3.40.710.10">
    <property type="entry name" value="DD-peptidase/beta-lactamase superfamily"/>
    <property type="match status" value="1"/>
</dbReference>
<dbReference type="Proteomes" id="UP001629113">
    <property type="component" value="Unassembled WGS sequence"/>
</dbReference>
<proteinExistence type="inferred from homology"/>
<evidence type="ECO:0000313" key="6">
    <source>
        <dbReference type="Proteomes" id="UP001629113"/>
    </source>
</evidence>
<dbReference type="PANTHER" id="PTHR43283">
    <property type="entry name" value="BETA-LACTAMASE-RELATED"/>
    <property type="match status" value="1"/>
</dbReference>
<keyword evidence="6" id="KW-1185">Reference proteome</keyword>
<dbReference type="Pfam" id="PF00144">
    <property type="entry name" value="Beta-lactamase"/>
    <property type="match status" value="1"/>
</dbReference>
<evidence type="ECO:0000313" key="5">
    <source>
        <dbReference type="EMBL" id="KAL3418827.1"/>
    </source>
</evidence>
<name>A0ABR4P6D7_9HELO</name>
<comment type="similarity">
    <text evidence="1">Belongs to the class-A beta-lactamase family.</text>
</comment>
<keyword evidence="3" id="KW-0812">Transmembrane</keyword>
<evidence type="ECO:0000259" key="4">
    <source>
        <dbReference type="Pfam" id="PF00144"/>
    </source>
</evidence>
<gene>
    <name evidence="5" type="ORF">PVAG01_09048</name>
</gene>
<dbReference type="InterPro" id="IPR001466">
    <property type="entry name" value="Beta-lactam-related"/>
</dbReference>
<accession>A0ABR4P6D7</accession>
<keyword evidence="3" id="KW-1133">Transmembrane helix</keyword>
<sequence>MLSFENIIQKAVQEVDLPGAVVVGSDASGQTYFANAFGVRSLEKGKEEPMSLDAVFWLASSTKLMTVIAALQCVERGRFTLDEDVTRLLPELKDIDILTGFEEGTEEPILVRSKKTITLRYTHLFIEPDYSVPVQLFEPKAFIGVYFLLSIVVLPPGLILNSKTNLLTRSSTDTYLPIPRAFLMMFSTP</sequence>
<protein>
    <submittedName>
        <fullName evidence="5">Beta-lactamase</fullName>
    </submittedName>
</protein>
<dbReference type="EMBL" id="JBFCZG010000008">
    <property type="protein sequence ID" value="KAL3418827.1"/>
    <property type="molecule type" value="Genomic_DNA"/>
</dbReference>